<dbReference type="EMBL" id="KI925460">
    <property type="protein sequence ID" value="ETW79665.1"/>
    <property type="molecule type" value="Genomic_DNA"/>
</dbReference>
<feature type="compositionally biased region" description="Low complexity" evidence="1">
    <location>
        <begin position="445"/>
        <end position="456"/>
    </location>
</feature>
<feature type="compositionally biased region" description="Basic and acidic residues" evidence="1">
    <location>
        <begin position="218"/>
        <end position="231"/>
    </location>
</feature>
<feature type="region of interest" description="Disordered" evidence="1">
    <location>
        <begin position="567"/>
        <end position="590"/>
    </location>
</feature>
<dbReference type="OrthoDB" id="3270926at2759"/>
<dbReference type="GeneID" id="20666541"/>
<organism evidence="2 3">
    <name type="scientific">Heterobasidion irregulare (strain TC 32-1)</name>
    <dbReference type="NCBI Taxonomy" id="747525"/>
    <lineage>
        <taxon>Eukaryota</taxon>
        <taxon>Fungi</taxon>
        <taxon>Dikarya</taxon>
        <taxon>Basidiomycota</taxon>
        <taxon>Agaricomycotina</taxon>
        <taxon>Agaricomycetes</taxon>
        <taxon>Russulales</taxon>
        <taxon>Bondarzewiaceae</taxon>
        <taxon>Heterobasidion</taxon>
        <taxon>Heterobasidion annosum species complex</taxon>
    </lineage>
</organism>
<reference evidence="2 3" key="1">
    <citation type="journal article" date="2012" name="New Phytol.">
        <title>Insight into trade-off between wood decay and parasitism from the genome of a fungal forest pathogen.</title>
        <authorList>
            <person name="Olson A."/>
            <person name="Aerts A."/>
            <person name="Asiegbu F."/>
            <person name="Belbahri L."/>
            <person name="Bouzid O."/>
            <person name="Broberg A."/>
            <person name="Canback B."/>
            <person name="Coutinho P.M."/>
            <person name="Cullen D."/>
            <person name="Dalman K."/>
            <person name="Deflorio G."/>
            <person name="van Diepen L.T."/>
            <person name="Dunand C."/>
            <person name="Duplessis S."/>
            <person name="Durling M."/>
            <person name="Gonthier P."/>
            <person name="Grimwood J."/>
            <person name="Fossdal C.G."/>
            <person name="Hansson D."/>
            <person name="Henrissat B."/>
            <person name="Hietala A."/>
            <person name="Himmelstrand K."/>
            <person name="Hoffmeister D."/>
            <person name="Hogberg N."/>
            <person name="James T.Y."/>
            <person name="Karlsson M."/>
            <person name="Kohler A."/>
            <person name="Kues U."/>
            <person name="Lee Y.H."/>
            <person name="Lin Y.C."/>
            <person name="Lind M."/>
            <person name="Lindquist E."/>
            <person name="Lombard V."/>
            <person name="Lucas S."/>
            <person name="Lunden K."/>
            <person name="Morin E."/>
            <person name="Murat C."/>
            <person name="Park J."/>
            <person name="Raffaello T."/>
            <person name="Rouze P."/>
            <person name="Salamov A."/>
            <person name="Schmutz J."/>
            <person name="Solheim H."/>
            <person name="Stahlberg J."/>
            <person name="Velez H."/>
            <person name="de Vries R.P."/>
            <person name="Wiebenga A."/>
            <person name="Woodward S."/>
            <person name="Yakovlev I."/>
            <person name="Garbelotto M."/>
            <person name="Martin F."/>
            <person name="Grigoriev I.V."/>
            <person name="Stenlid J."/>
        </authorList>
    </citation>
    <scope>NUCLEOTIDE SEQUENCE [LARGE SCALE GENOMIC DNA]</scope>
    <source>
        <strain evidence="2 3">TC 32-1</strain>
    </source>
</reference>
<dbReference type="KEGG" id="hir:HETIRDRAFT_117223"/>
<dbReference type="Proteomes" id="UP000030671">
    <property type="component" value="Unassembled WGS sequence"/>
</dbReference>
<evidence type="ECO:0000313" key="2">
    <source>
        <dbReference type="EMBL" id="ETW79665.1"/>
    </source>
</evidence>
<protein>
    <submittedName>
        <fullName evidence="2">Uncharacterized protein</fullName>
    </submittedName>
</protein>
<gene>
    <name evidence="2" type="ORF">HETIRDRAFT_117223</name>
</gene>
<evidence type="ECO:0000256" key="1">
    <source>
        <dbReference type="SAM" id="MobiDB-lite"/>
    </source>
</evidence>
<evidence type="ECO:0000313" key="3">
    <source>
        <dbReference type="Proteomes" id="UP000030671"/>
    </source>
</evidence>
<dbReference type="InParanoid" id="W4K2T7"/>
<accession>W4K2T7</accession>
<proteinExistence type="predicted"/>
<name>W4K2T7_HETIT</name>
<dbReference type="AlphaFoldDB" id="W4K2T7"/>
<dbReference type="HOGENOM" id="CLU_462353_0_0_1"/>
<feature type="region of interest" description="Disordered" evidence="1">
    <location>
        <begin position="209"/>
        <end position="231"/>
    </location>
</feature>
<keyword evidence="3" id="KW-1185">Reference proteome</keyword>
<sequence>MASNVLEIDSLSLCSLEGLDSSRRSANKLSTISRIRKAASFGRTPRKPPCNAYPSPPNTARRALDFGARTSLGMIGSSWDDSRISGDESYSLLPALDLDAIGDCPFLDLSSLVGLGLLRDPSLRGTPLMIRDAPFTHSLRGSSSLPTIATVPDIVFTSPTTTTLQPSTSVHPPIAHRVKFSSALNAPLPSARASRRSFHDLDDFVEGHTPHSQLNLDRSSDDFTHHTEGSKEALDPLAELMAISKELNAMEPLDSDDVFVHNGRTTRSHADICTSHITPGAFTIVPRPPSIISILGISSYLDNNSKSGSETSHRILEIEVYDQSFNGVEVPSIVVTTHDDISYGSPGAEIFALPSAGLLAPPMTNSRGRVDPLDVDEDGFISSVTDTSFVSVKFEDTISPSEGSPPFLDGFSICTCPDCMIPSPIVEPDLTWADSSVDMTNVFFSPPRTSSPSQRSPKPDLPTSPKPAFLLHRASAPAMFIDQPPQPPASRKRSLFFRVFKPKGSSISSPVPTPEAALPKAGKLSFFRKIFHPRAKAQNIQKATIGSPRPLSITLSSSPTLSVPETIQMRPQSRARPIPTSPEMNFSRLV</sequence>
<feature type="region of interest" description="Disordered" evidence="1">
    <location>
        <begin position="443"/>
        <end position="465"/>
    </location>
</feature>
<dbReference type="RefSeq" id="XP_009548229.1">
    <property type="nucleotide sequence ID" value="XM_009549934.1"/>
</dbReference>